<evidence type="ECO:0000256" key="3">
    <source>
        <dbReference type="ARBA" id="ARBA00022989"/>
    </source>
</evidence>
<dbReference type="GO" id="GO:0071944">
    <property type="term" value="C:cell periphery"/>
    <property type="evidence" value="ECO:0007669"/>
    <property type="project" value="UniProtKB-ARBA"/>
</dbReference>
<dbReference type="STRING" id="599839.J4GSR8"/>
<name>J4GSR8_9APHY</name>
<evidence type="ECO:0000256" key="5">
    <source>
        <dbReference type="SAM" id="MobiDB-lite"/>
    </source>
</evidence>
<organism evidence="7 8">
    <name type="scientific">Fibroporia radiculosa</name>
    <dbReference type="NCBI Taxonomy" id="599839"/>
    <lineage>
        <taxon>Eukaryota</taxon>
        <taxon>Fungi</taxon>
        <taxon>Dikarya</taxon>
        <taxon>Basidiomycota</taxon>
        <taxon>Agaricomycotina</taxon>
        <taxon>Agaricomycetes</taxon>
        <taxon>Polyporales</taxon>
        <taxon>Fibroporiaceae</taxon>
        <taxon>Fibroporia</taxon>
    </lineage>
</organism>
<feature type="region of interest" description="Disordered" evidence="5">
    <location>
        <begin position="83"/>
        <end position="112"/>
    </location>
</feature>
<keyword evidence="8" id="KW-1185">Reference proteome</keyword>
<keyword evidence="2 6" id="KW-0812">Transmembrane</keyword>
<evidence type="ECO:0000256" key="6">
    <source>
        <dbReference type="SAM" id="Phobius"/>
    </source>
</evidence>
<feature type="transmembrane region" description="Helical" evidence="6">
    <location>
        <begin position="158"/>
        <end position="181"/>
    </location>
</feature>
<protein>
    <submittedName>
        <fullName evidence="7">Uncharacterized protein</fullName>
    </submittedName>
</protein>
<evidence type="ECO:0000256" key="1">
    <source>
        <dbReference type="ARBA" id="ARBA00004167"/>
    </source>
</evidence>
<dbReference type="EMBL" id="HE797148">
    <property type="protein sequence ID" value="CCM04280.1"/>
    <property type="molecule type" value="Genomic_DNA"/>
</dbReference>
<keyword evidence="3 6" id="KW-1133">Transmembrane helix</keyword>
<dbReference type="PANTHER" id="PTHR15549">
    <property type="entry name" value="PAIRED IMMUNOGLOBULIN-LIKE TYPE 2 RECEPTOR"/>
    <property type="match status" value="1"/>
</dbReference>
<dbReference type="Proteomes" id="UP000006352">
    <property type="component" value="Unassembled WGS sequence"/>
</dbReference>
<evidence type="ECO:0000256" key="4">
    <source>
        <dbReference type="ARBA" id="ARBA00023136"/>
    </source>
</evidence>
<feature type="region of interest" description="Disordered" evidence="5">
    <location>
        <begin position="405"/>
        <end position="501"/>
    </location>
</feature>
<dbReference type="GO" id="GO:0016020">
    <property type="term" value="C:membrane"/>
    <property type="evidence" value="ECO:0007669"/>
    <property type="project" value="UniProtKB-SubCell"/>
</dbReference>
<accession>J4GSR8</accession>
<feature type="compositionally biased region" description="Polar residues" evidence="5">
    <location>
        <begin position="366"/>
        <end position="376"/>
    </location>
</feature>
<dbReference type="InterPro" id="IPR051694">
    <property type="entry name" value="Immunoregulatory_rcpt-like"/>
</dbReference>
<sequence>MSFLTKLEPKYALPHQSHRPVHLVSDDELGDFSDVNIFDDIVLVVDIDDDLELFYFQLLHYLADLHVDVDVDVDLFLDFHTTSQTTSPTTSTTNTATTTTSSPTTTSYSSSSLTTYTSQSTSDGQIVTYTSTVAVYPTTSANSDASTGSSFWNNKGDVAGVFTVVGVVALVVLIAIITGAVRRRRARKFDRDAAEAAAEAAANTHAPDFTDDDYGYRDDRNQDFAERGGYSDTASHGTFSQPPMQPGESYNMSELPPFDPYFSAGAAGDPYSAAGAAGIGAGVNRARSLGHTNTFNPYTAPTPVSVPNAYQDGSPPLGAYGAPQNQYGAAMASSGVNSNSDLLAAAGIAGGAGGAAAGLARGPSPIASSGPQDTLARNRSLGANTLMSSGSEYSTSAATHQQYGAYPSATQGQPGARPVSFGDPTSNSTESLPNPFGSAAQPGETSLLGATFSSPENSADEHGAELGGGAPHSPEENRMSLRDEDDYGFNGGRRVLKVANE</sequence>
<feature type="region of interest" description="Disordered" evidence="5">
    <location>
        <begin position="357"/>
        <end position="376"/>
    </location>
</feature>
<dbReference type="InParanoid" id="J4GSR8"/>
<dbReference type="OrthoDB" id="3068832at2759"/>
<dbReference type="HOGENOM" id="CLU_037035_0_0_1"/>
<dbReference type="AlphaFoldDB" id="J4GSR8"/>
<dbReference type="RefSeq" id="XP_012183563.1">
    <property type="nucleotide sequence ID" value="XM_012328173.1"/>
</dbReference>
<evidence type="ECO:0000313" key="8">
    <source>
        <dbReference type="Proteomes" id="UP000006352"/>
    </source>
</evidence>
<feature type="compositionally biased region" description="Basic and acidic residues" evidence="5">
    <location>
        <begin position="473"/>
        <end position="482"/>
    </location>
</feature>
<comment type="subcellular location">
    <subcellularLocation>
        <location evidence="1">Membrane</location>
        <topology evidence="1">Single-pass membrane protein</topology>
    </subcellularLocation>
</comment>
<feature type="compositionally biased region" description="Polar residues" evidence="5">
    <location>
        <begin position="232"/>
        <end position="249"/>
    </location>
</feature>
<feature type="region of interest" description="Disordered" evidence="5">
    <location>
        <begin position="223"/>
        <end position="249"/>
    </location>
</feature>
<evidence type="ECO:0000313" key="7">
    <source>
        <dbReference type="EMBL" id="CCM04280.1"/>
    </source>
</evidence>
<reference evidence="7 8" key="1">
    <citation type="journal article" date="2012" name="Appl. Environ. Microbiol.">
        <title>Short-read sequencing for genomic analysis of the brown rot fungus Fibroporia radiculosa.</title>
        <authorList>
            <person name="Tang J.D."/>
            <person name="Perkins A.D."/>
            <person name="Sonstegard T.S."/>
            <person name="Schroeder S.G."/>
            <person name="Burgess S.C."/>
            <person name="Diehl S.V."/>
        </authorList>
    </citation>
    <scope>NUCLEOTIDE SEQUENCE [LARGE SCALE GENOMIC DNA]</scope>
    <source>
        <strain evidence="7 8">TFFH 294</strain>
    </source>
</reference>
<proteinExistence type="predicted"/>
<gene>
    <name evidence="7" type="ORF">FIBRA_06451</name>
</gene>
<evidence type="ECO:0000256" key="2">
    <source>
        <dbReference type="ARBA" id="ARBA00022692"/>
    </source>
</evidence>
<feature type="compositionally biased region" description="Polar residues" evidence="5">
    <location>
        <begin position="423"/>
        <end position="432"/>
    </location>
</feature>
<keyword evidence="4 6" id="KW-0472">Membrane</keyword>
<dbReference type="GeneID" id="24099191"/>